<evidence type="ECO:0000313" key="2">
    <source>
        <dbReference type="Proteomes" id="UP000814033"/>
    </source>
</evidence>
<accession>A0ACB8RIN6</accession>
<reference evidence="1" key="1">
    <citation type="submission" date="2021-02" db="EMBL/GenBank/DDBJ databases">
        <authorList>
            <consortium name="DOE Joint Genome Institute"/>
            <person name="Ahrendt S."/>
            <person name="Looney B.P."/>
            <person name="Miyauchi S."/>
            <person name="Morin E."/>
            <person name="Drula E."/>
            <person name="Courty P.E."/>
            <person name="Chicoki N."/>
            <person name="Fauchery L."/>
            <person name="Kohler A."/>
            <person name="Kuo A."/>
            <person name="Labutti K."/>
            <person name="Pangilinan J."/>
            <person name="Lipzen A."/>
            <person name="Riley R."/>
            <person name="Andreopoulos W."/>
            <person name="He G."/>
            <person name="Johnson J."/>
            <person name="Barry K.W."/>
            <person name="Grigoriev I.V."/>
            <person name="Nagy L."/>
            <person name="Hibbett D."/>
            <person name="Henrissat B."/>
            <person name="Matheny P.B."/>
            <person name="Labbe J."/>
            <person name="Martin F."/>
        </authorList>
    </citation>
    <scope>NUCLEOTIDE SEQUENCE</scope>
    <source>
        <strain evidence="1">FP105234-sp</strain>
    </source>
</reference>
<reference evidence="1" key="2">
    <citation type="journal article" date="2022" name="New Phytol.">
        <title>Evolutionary transition to the ectomycorrhizal habit in the genomes of a hyperdiverse lineage of mushroom-forming fungi.</title>
        <authorList>
            <person name="Looney B."/>
            <person name="Miyauchi S."/>
            <person name="Morin E."/>
            <person name="Drula E."/>
            <person name="Courty P.E."/>
            <person name="Kohler A."/>
            <person name="Kuo A."/>
            <person name="LaButti K."/>
            <person name="Pangilinan J."/>
            <person name="Lipzen A."/>
            <person name="Riley R."/>
            <person name="Andreopoulos W."/>
            <person name="He G."/>
            <person name="Johnson J."/>
            <person name="Nolan M."/>
            <person name="Tritt A."/>
            <person name="Barry K.W."/>
            <person name="Grigoriev I.V."/>
            <person name="Nagy L.G."/>
            <person name="Hibbett D."/>
            <person name="Henrissat B."/>
            <person name="Matheny P.B."/>
            <person name="Labbe J."/>
            <person name="Martin F.M."/>
        </authorList>
    </citation>
    <scope>NUCLEOTIDE SEQUENCE</scope>
    <source>
        <strain evidence="1">FP105234-sp</strain>
    </source>
</reference>
<dbReference type="EMBL" id="MU276020">
    <property type="protein sequence ID" value="KAI0043388.1"/>
    <property type="molecule type" value="Genomic_DNA"/>
</dbReference>
<dbReference type="Proteomes" id="UP000814033">
    <property type="component" value="Unassembled WGS sequence"/>
</dbReference>
<protein>
    <submittedName>
        <fullName evidence="1">Uncharacterized protein</fullName>
    </submittedName>
</protein>
<sequence length="166" mass="17728">MEDKRCAGWRSDGPGPAAAARSSDYASTFLPPPHHHQHKLKPQAPALGNGFLSLRVLCEGRRDLLWTLQANQATDESALGRVEPTPVYLCPSCATGLNPLPLSWMPTPKSISPTSPCSRKRETAGSSCTRSPSMVMGSRSQASTLSERKPAATRSVSSLLSPIAFS</sequence>
<organism evidence="1 2">
    <name type="scientific">Auriscalpium vulgare</name>
    <dbReference type="NCBI Taxonomy" id="40419"/>
    <lineage>
        <taxon>Eukaryota</taxon>
        <taxon>Fungi</taxon>
        <taxon>Dikarya</taxon>
        <taxon>Basidiomycota</taxon>
        <taxon>Agaricomycotina</taxon>
        <taxon>Agaricomycetes</taxon>
        <taxon>Russulales</taxon>
        <taxon>Auriscalpiaceae</taxon>
        <taxon>Auriscalpium</taxon>
    </lineage>
</organism>
<proteinExistence type="predicted"/>
<evidence type="ECO:0000313" key="1">
    <source>
        <dbReference type="EMBL" id="KAI0043388.1"/>
    </source>
</evidence>
<name>A0ACB8RIN6_9AGAM</name>
<keyword evidence="2" id="KW-1185">Reference proteome</keyword>
<comment type="caution">
    <text evidence="1">The sequence shown here is derived from an EMBL/GenBank/DDBJ whole genome shotgun (WGS) entry which is preliminary data.</text>
</comment>
<gene>
    <name evidence="1" type="ORF">FA95DRAFT_405831</name>
</gene>